<sequence>MKRIYCLLVLFLVVSVAHAQENRGRLLKAKIIRNSLMVGGGLNGTFRSIENHTSTSTSSSTKFQVDAQGRFGYFLLNDVAVGVLGTISHSKIKAEGSTSIPTTHVLLGPFVRYYLDNGIFGEASYSLGIKNLSGTSKKDLSEIRGAIGYAWFLSPKIAIEPSLVYTYYKEKNPADADNYFTEMGPSINIALQVYLFSERSNRK</sequence>
<evidence type="ECO:0008006" key="4">
    <source>
        <dbReference type="Google" id="ProtNLM"/>
    </source>
</evidence>
<evidence type="ECO:0000313" key="3">
    <source>
        <dbReference type="Proteomes" id="UP000464214"/>
    </source>
</evidence>
<organism evidence="2 3">
    <name type="scientific">Nibribacter ruber</name>
    <dbReference type="NCBI Taxonomy" id="2698458"/>
    <lineage>
        <taxon>Bacteria</taxon>
        <taxon>Pseudomonadati</taxon>
        <taxon>Bacteroidota</taxon>
        <taxon>Cytophagia</taxon>
        <taxon>Cytophagales</taxon>
        <taxon>Hymenobacteraceae</taxon>
        <taxon>Nibribacter</taxon>
    </lineage>
</organism>
<keyword evidence="3" id="KW-1185">Reference proteome</keyword>
<proteinExistence type="predicted"/>
<dbReference type="SUPFAM" id="SSF103515">
    <property type="entry name" value="Autotransporter"/>
    <property type="match status" value="1"/>
</dbReference>
<accession>A0A6P1NVX4</accession>
<feature type="signal peptide" evidence="1">
    <location>
        <begin position="1"/>
        <end position="19"/>
    </location>
</feature>
<dbReference type="RefSeq" id="WP_160688896.1">
    <property type="nucleotide sequence ID" value="NZ_CP047897.1"/>
</dbReference>
<dbReference type="InterPro" id="IPR036709">
    <property type="entry name" value="Autotransporte_beta_dom_sf"/>
</dbReference>
<name>A0A6P1NVX4_9BACT</name>
<gene>
    <name evidence="2" type="ORF">GU926_03055</name>
</gene>
<keyword evidence="1" id="KW-0732">Signal</keyword>
<dbReference type="AlphaFoldDB" id="A0A6P1NVX4"/>
<protein>
    <recommendedName>
        <fullName evidence="4">Outer membrane beta-barrel protein</fullName>
    </recommendedName>
</protein>
<dbReference type="EMBL" id="CP047897">
    <property type="protein sequence ID" value="QHL86474.1"/>
    <property type="molecule type" value="Genomic_DNA"/>
</dbReference>
<dbReference type="KEGG" id="nib:GU926_03055"/>
<dbReference type="Proteomes" id="UP000464214">
    <property type="component" value="Chromosome"/>
</dbReference>
<reference evidence="2 3" key="1">
    <citation type="submission" date="2020-01" db="EMBL/GenBank/DDBJ databases">
        <authorList>
            <person name="Kim M."/>
        </authorList>
    </citation>
    <scope>NUCLEOTIDE SEQUENCE [LARGE SCALE GENOMIC DNA]</scope>
    <source>
        <strain evidence="2 3">BT10</strain>
    </source>
</reference>
<feature type="chain" id="PRO_5027002373" description="Outer membrane beta-barrel protein" evidence="1">
    <location>
        <begin position="20"/>
        <end position="203"/>
    </location>
</feature>
<evidence type="ECO:0000313" key="2">
    <source>
        <dbReference type="EMBL" id="QHL86474.1"/>
    </source>
</evidence>
<evidence type="ECO:0000256" key="1">
    <source>
        <dbReference type="SAM" id="SignalP"/>
    </source>
</evidence>